<organism evidence="1 2">
    <name type="scientific">Terasakiella brassicae</name>
    <dbReference type="NCBI Taxonomy" id="1634917"/>
    <lineage>
        <taxon>Bacteria</taxon>
        <taxon>Pseudomonadati</taxon>
        <taxon>Pseudomonadota</taxon>
        <taxon>Alphaproteobacteria</taxon>
        <taxon>Rhodospirillales</taxon>
        <taxon>Terasakiellaceae</taxon>
        <taxon>Terasakiella</taxon>
    </lineage>
</organism>
<dbReference type="PANTHER" id="PTHR17985">
    <property type="entry name" value="SER/THR-RICH PROTEIN T10 IN DGCR REGION"/>
    <property type="match status" value="1"/>
</dbReference>
<sequence>MCTVVLLRRPDHDWPLLLGANRDEMKDRPWSPPDRHWPEYPHVIAGCDELAGGTWMGINDDGVVACVLNRVGTLGAHPDFRSRGELPLEALDHAEADLAAESLEDLNPEAYRPFNMIIADHESAWWIKSDGLQIQTDEIPDGLSMLSAHDLNDTKHSDRLKLHLPRFRSAPAPEPENDDWMAWQALLGSRKSLENPRSAMQIETDFGFQTVSSSLLALPKPWQKDRKPIWKFCGGKPSEVEFTIVDLEK</sequence>
<dbReference type="InterPro" id="IPR008551">
    <property type="entry name" value="TANGO2"/>
</dbReference>
<dbReference type="PANTHER" id="PTHR17985:SF8">
    <property type="entry name" value="TRANSPORT AND GOLGI ORGANIZATION PROTEIN 2 HOMOLOG"/>
    <property type="match status" value="1"/>
</dbReference>
<proteinExistence type="predicted"/>
<dbReference type="AlphaFoldDB" id="A0A917C4T2"/>
<dbReference type="Proteomes" id="UP000632498">
    <property type="component" value="Unassembled WGS sequence"/>
</dbReference>
<evidence type="ECO:0000313" key="1">
    <source>
        <dbReference type="EMBL" id="GGF72125.1"/>
    </source>
</evidence>
<dbReference type="Pfam" id="PF05742">
    <property type="entry name" value="TANGO2"/>
    <property type="match status" value="1"/>
</dbReference>
<evidence type="ECO:0000313" key="2">
    <source>
        <dbReference type="Proteomes" id="UP000632498"/>
    </source>
</evidence>
<reference evidence="1" key="2">
    <citation type="submission" date="2020-09" db="EMBL/GenBank/DDBJ databases">
        <authorList>
            <person name="Sun Q."/>
            <person name="Zhou Y."/>
        </authorList>
    </citation>
    <scope>NUCLEOTIDE SEQUENCE</scope>
    <source>
        <strain evidence="1">CGMCC 1.15254</strain>
    </source>
</reference>
<protein>
    <recommendedName>
        <fullName evidence="3">NRDE family protein</fullName>
    </recommendedName>
</protein>
<reference evidence="1" key="1">
    <citation type="journal article" date="2014" name="Int. J. Syst. Evol. Microbiol.">
        <title>Complete genome sequence of Corynebacterium casei LMG S-19264T (=DSM 44701T), isolated from a smear-ripened cheese.</title>
        <authorList>
            <consortium name="US DOE Joint Genome Institute (JGI-PGF)"/>
            <person name="Walter F."/>
            <person name="Albersmeier A."/>
            <person name="Kalinowski J."/>
            <person name="Ruckert C."/>
        </authorList>
    </citation>
    <scope>NUCLEOTIDE SEQUENCE</scope>
    <source>
        <strain evidence="1">CGMCC 1.15254</strain>
    </source>
</reference>
<keyword evidence="2" id="KW-1185">Reference proteome</keyword>
<evidence type="ECO:0008006" key="3">
    <source>
        <dbReference type="Google" id="ProtNLM"/>
    </source>
</evidence>
<name>A0A917C4T2_9PROT</name>
<accession>A0A917C4T2</accession>
<comment type="caution">
    <text evidence="1">The sequence shown here is derived from an EMBL/GenBank/DDBJ whole genome shotgun (WGS) entry which is preliminary data.</text>
</comment>
<dbReference type="EMBL" id="BMHV01000023">
    <property type="protein sequence ID" value="GGF72125.1"/>
    <property type="molecule type" value="Genomic_DNA"/>
</dbReference>
<gene>
    <name evidence="1" type="ORF">GCM10011332_27630</name>
</gene>
<dbReference type="RefSeq" id="WP_188666298.1">
    <property type="nucleotide sequence ID" value="NZ_BMHV01000023.1"/>
</dbReference>
<dbReference type="Gene3D" id="3.60.60.10">
    <property type="entry name" value="Penicillin V Acylase, Chain A"/>
    <property type="match status" value="1"/>
</dbReference>